<dbReference type="InterPro" id="IPR017937">
    <property type="entry name" value="Thioredoxin_CS"/>
</dbReference>
<dbReference type="Gene3D" id="3.40.30.10">
    <property type="entry name" value="Glutaredoxin"/>
    <property type="match status" value="1"/>
</dbReference>
<organism evidence="2 3">
    <name type="scientific">Ignelater luminosus</name>
    <name type="common">Cucubano</name>
    <name type="synonym">Pyrophorus luminosus</name>
    <dbReference type="NCBI Taxonomy" id="2038154"/>
    <lineage>
        <taxon>Eukaryota</taxon>
        <taxon>Metazoa</taxon>
        <taxon>Ecdysozoa</taxon>
        <taxon>Arthropoda</taxon>
        <taxon>Hexapoda</taxon>
        <taxon>Insecta</taxon>
        <taxon>Pterygota</taxon>
        <taxon>Neoptera</taxon>
        <taxon>Endopterygota</taxon>
        <taxon>Coleoptera</taxon>
        <taxon>Polyphaga</taxon>
        <taxon>Elateriformia</taxon>
        <taxon>Elateroidea</taxon>
        <taxon>Elateridae</taxon>
        <taxon>Agrypninae</taxon>
        <taxon>Pyrophorini</taxon>
        <taxon>Ignelater</taxon>
    </lineage>
</organism>
<evidence type="ECO:0000313" key="2">
    <source>
        <dbReference type="EMBL" id="KAF2892728.1"/>
    </source>
</evidence>
<dbReference type="SUPFAM" id="SSF52833">
    <property type="entry name" value="Thioredoxin-like"/>
    <property type="match status" value="1"/>
</dbReference>
<name>A0A8K0CXS5_IGNLU</name>
<protein>
    <recommendedName>
        <fullName evidence="1">Thioredoxin domain-containing protein</fullName>
    </recommendedName>
</protein>
<feature type="domain" description="Thioredoxin" evidence="1">
    <location>
        <begin position="18"/>
        <end position="110"/>
    </location>
</feature>
<accession>A0A8K0CXS5</accession>
<dbReference type="OrthoDB" id="10263751at2759"/>
<dbReference type="PANTHER" id="PTHR46135:SF3">
    <property type="entry name" value="NME_NM23 FAMILY MEMBER 8"/>
    <property type="match status" value="1"/>
</dbReference>
<dbReference type="InterPro" id="IPR036249">
    <property type="entry name" value="Thioredoxin-like_sf"/>
</dbReference>
<dbReference type="EMBL" id="VTPC01008545">
    <property type="protein sequence ID" value="KAF2892728.1"/>
    <property type="molecule type" value="Genomic_DNA"/>
</dbReference>
<dbReference type="AlphaFoldDB" id="A0A8K0CXS5"/>
<proteinExistence type="predicted"/>
<gene>
    <name evidence="2" type="ORF">ILUMI_13444</name>
</gene>
<evidence type="ECO:0000259" key="1">
    <source>
        <dbReference type="Pfam" id="PF00085"/>
    </source>
</evidence>
<evidence type="ECO:0000313" key="3">
    <source>
        <dbReference type="Proteomes" id="UP000801492"/>
    </source>
</evidence>
<reference evidence="2" key="1">
    <citation type="submission" date="2019-08" db="EMBL/GenBank/DDBJ databases">
        <title>The genome of the North American firefly Photinus pyralis.</title>
        <authorList>
            <consortium name="Photinus pyralis genome working group"/>
            <person name="Fallon T.R."/>
            <person name="Sander Lower S.E."/>
            <person name="Weng J.-K."/>
        </authorList>
    </citation>
    <scope>NUCLEOTIDE SEQUENCE</scope>
    <source>
        <strain evidence="2">TRF0915ILg1</strain>
        <tissue evidence="2">Whole body</tissue>
    </source>
</reference>
<sequence length="170" mass="19962">MVKGKQYECLLQQEINSNMQWELMLENDGLTVVDVYSEWCGPCAAMKSCLRKIKHRLNEYTLNFAVAKSDNIKYLEIFRDRSEPTWLFIAGRQIVNIMYGANSPKLMQLIIEEIKKEIAVKAGIRERADLQITDLPEEIIYEEESVEELPEINEVKSEMDLDEEYIYRPF</sequence>
<dbReference type="PANTHER" id="PTHR46135">
    <property type="entry name" value="NME/NM23 FAMILY MEMBER 8"/>
    <property type="match status" value="1"/>
</dbReference>
<dbReference type="InterPro" id="IPR051766">
    <property type="entry name" value="TXND_domain-containing"/>
</dbReference>
<keyword evidence="3" id="KW-1185">Reference proteome</keyword>
<dbReference type="InterPro" id="IPR013766">
    <property type="entry name" value="Thioredoxin_domain"/>
</dbReference>
<comment type="caution">
    <text evidence="2">The sequence shown here is derived from an EMBL/GenBank/DDBJ whole genome shotgun (WGS) entry which is preliminary data.</text>
</comment>
<dbReference type="Proteomes" id="UP000801492">
    <property type="component" value="Unassembled WGS sequence"/>
</dbReference>
<dbReference type="Pfam" id="PF00085">
    <property type="entry name" value="Thioredoxin"/>
    <property type="match status" value="1"/>
</dbReference>
<dbReference type="PROSITE" id="PS00194">
    <property type="entry name" value="THIOREDOXIN_1"/>
    <property type="match status" value="1"/>
</dbReference>